<reference evidence="2 3" key="1">
    <citation type="submission" date="2020-08" db="EMBL/GenBank/DDBJ databases">
        <title>A Genomic Blueprint of the Chicken Gut Microbiome.</title>
        <authorList>
            <person name="Gilroy R."/>
            <person name="Ravi A."/>
            <person name="Getino M."/>
            <person name="Pursley I."/>
            <person name="Horton D.L."/>
            <person name="Alikhan N.-F."/>
            <person name="Baker D."/>
            <person name="Gharbi K."/>
            <person name="Hall N."/>
            <person name="Watson M."/>
            <person name="Adriaenssens E.M."/>
            <person name="Foster-Nyarko E."/>
            <person name="Jarju S."/>
            <person name="Secka A."/>
            <person name="Antonio M."/>
            <person name="Oren A."/>
            <person name="Chaudhuri R."/>
            <person name="La Ragione R.M."/>
            <person name="Hildebrand F."/>
            <person name="Pallen M.J."/>
        </authorList>
    </citation>
    <scope>NUCLEOTIDE SEQUENCE [LARGE SCALE GENOMIC DNA]</scope>
    <source>
        <strain evidence="2 3">Sa2CVA6</strain>
    </source>
</reference>
<feature type="transmembrane region" description="Helical" evidence="1">
    <location>
        <begin position="164"/>
        <end position="197"/>
    </location>
</feature>
<keyword evidence="1" id="KW-1133">Transmembrane helix</keyword>
<protein>
    <submittedName>
        <fullName evidence="2">Oligosaccharide repeat unit polymerase</fullName>
    </submittedName>
</protein>
<accession>A0ABR8SA17</accession>
<feature type="transmembrane region" description="Helical" evidence="1">
    <location>
        <begin position="271"/>
        <end position="291"/>
    </location>
</feature>
<keyword evidence="1" id="KW-0812">Transmembrane</keyword>
<gene>
    <name evidence="2" type="ORF">H9646_07495</name>
</gene>
<keyword evidence="1" id="KW-0472">Membrane</keyword>
<feature type="transmembrane region" description="Helical" evidence="1">
    <location>
        <begin position="79"/>
        <end position="100"/>
    </location>
</feature>
<feature type="transmembrane region" description="Helical" evidence="1">
    <location>
        <begin position="322"/>
        <end position="342"/>
    </location>
</feature>
<organism evidence="2 3">
    <name type="scientific">Comamonas avium</name>
    <dbReference type="NCBI Taxonomy" id="2762231"/>
    <lineage>
        <taxon>Bacteria</taxon>
        <taxon>Pseudomonadati</taxon>
        <taxon>Pseudomonadota</taxon>
        <taxon>Betaproteobacteria</taxon>
        <taxon>Burkholderiales</taxon>
        <taxon>Comamonadaceae</taxon>
        <taxon>Comamonas</taxon>
    </lineage>
</organism>
<evidence type="ECO:0000256" key="1">
    <source>
        <dbReference type="SAM" id="Phobius"/>
    </source>
</evidence>
<evidence type="ECO:0000313" key="3">
    <source>
        <dbReference type="Proteomes" id="UP000634919"/>
    </source>
</evidence>
<feature type="transmembrane region" description="Helical" evidence="1">
    <location>
        <begin position="203"/>
        <end position="221"/>
    </location>
</feature>
<sequence length="407" mass="46823">MFDSFLNYKNCANLWSAVFLLFYFILPGFIWINKDFEGEYGLLAAITLCSVVFIQLGLRCKIEKFVYSKKNRKIKLNWNILYIAVWIFFPVYLFLVYSTADSIPLLDTLRGATDSESSFSRGAFLKGRQGWEVIFQYISAFFTYTILPLIAAKSFIDNKRWRYVFLVICLVYCLSFMQKALFLNILLPVIFALVVVGKFKTRHFFNFCILIFLILFSLVWLTSSDLSDEGGGASYFSAQYLPISALDYFLWRSFAVPVFTAQDMLFVFLNQFHSVPLLGASSTFISGIFGMEKINIERYVFEYQFGSWNEIANANAFFAVDLYVNFLWPGVVVFSFLIGLLFRLLNKNKDPAIGIQGVLLGWYLFSAPLLGLMIGNGYIVFVMIVLFMQESRMQSFNGNNKKIESVC</sequence>
<keyword evidence="3" id="KW-1185">Reference proteome</keyword>
<dbReference type="Proteomes" id="UP000634919">
    <property type="component" value="Unassembled WGS sequence"/>
</dbReference>
<dbReference type="RefSeq" id="WP_191722719.1">
    <property type="nucleotide sequence ID" value="NZ_JACSQK010000003.1"/>
</dbReference>
<feature type="transmembrane region" description="Helical" evidence="1">
    <location>
        <begin position="134"/>
        <end position="152"/>
    </location>
</feature>
<dbReference type="EMBL" id="JACSQK010000003">
    <property type="protein sequence ID" value="MBD7960325.1"/>
    <property type="molecule type" value="Genomic_DNA"/>
</dbReference>
<feature type="transmembrane region" description="Helical" evidence="1">
    <location>
        <begin position="38"/>
        <end position="58"/>
    </location>
</feature>
<comment type="caution">
    <text evidence="2">The sequence shown here is derived from an EMBL/GenBank/DDBJ whole genome shotgun (WGS) entry which is preliminary data.</text>
</comment>
<evidence type="ECO:0000313" key="2">
    <source>
        <dbReference type="EMBL" id="MBD7960325.1"/>
    </source>
</evidence>
<dbReference type="NCBIfam" id="TIGR04370">
    <property type="entry name" value="glyco_rpt_poly"/>
    <property type="match status" value="1"/>
</dbReference>
<proteinExistence type="predicted"/>
<feature type="transmembrane region" description="Helical" evidence="1">
    <location>
        <begin position="362"/>
        <end position="387"/>
    </location>
</feature>
<name>A0ABR8SA17_9BURK</name>
<feature type="transmembrane region" description="Helical" evidence="1">
    <location>
        <begin position="12"/>
        <end position="32"/>
    </location>
</feature>